<feature type="signal peptide" evidence="2">
    <location>
        <begin position="1"/>
        <end position="24"/>
    </location>
</feature>
<keyword evidence="1" id="KW-0812">Transmembrane</keyword>
<accession>A0A6H1P2X7</accession>
<dbReference type="AlphaFoldDB" id="A0A6H1P2X7"/>
<evidence type="ECO:0000256" key="2">
    <source>
        <dbReference type="SAM" id="SignalP"/>
    </source>
</evidence>
<feature type="transmembrane region" description="Helical" evidence="1">
    <location>
        <begin position="369"/>
        <end position="387"/>
    </location>
</feature>
<keyword evidence="2" id="KW-0732">Signal</keyword>
<evidence type="ECO:0000313" key="3">
    <source>
        <dbReference type="EMBL" id="QIZ07815.1"/>
    </source>
</evidence>
<evidence type="ECO:0000313" key="4">
    <source>
        <dbReference type="Proteomes" id="UP000501868"/>
    </source>
</evidence>
<reference evidence="3 4" key="1">
    <citation type="submission" date="2020-04" db="EMBL/GenBank/DDBJ databases">
        <title>Genome-Wide Identification of 5-Methylcytosine Sites in Bacterial Genomes By High-Throughput Sequencing of MspJI Restriction Fragments.</title>
        <authorList>
            <person name="Wu V."/>
        </authorList>
    </citation>
    <scope>NUCLEOTIDE SEQUENCE [LARGE SCALE GENOMIC DNA]</scope>
    <source>
        <strain evidence="3 4">S2</strain>
    </source>
</reference>
<feature type="chain" id="PRO_5026118039" evidence="2">
    <location>
        <begin position="25"/>
        <end position="396"/>
    </location>
</feature>
<keyword evidence="1" id="KW-1133">Transmembrane helix</keyword>
<protein>
    <submittedName>
        <fullName evidence="3">Processed acidic surface protein</fullName>
    </submittedName>
</protein>
<dbReference type="NCBIfam" id="TIGR04383">
    <property type="entry name" value="acidic_w_LPXTA"/>
    <property type="match status" value="2"/>
</dbReference>
<gene>
    <name evidence="3" type="ORF">HFZ78_14690</name>
</gene>
<name>A0A6H1P2X7_PRIMG</name>
<evidence type="ECO:0000256" key="1">
    <source>
        <dbReference type="SAM" id="Phobius"/>
    </source>
</evidence>
<reference evidence="3 4" key="2">
    <citation type="submission" date="2020-04" db="EMBL/GenBank/DDBJ databases">
        <authorList>
            <person name="Fomenkov A."/>
            <person name="Anton B.P."/>
            <person name="Roberts R.J."/>
        </authorList>
    </citation>
    <scope>NUCLEOTIDE SEQUENCE [LARGE SCALE GENOMIC DNA]</scope>
    <source>
        <strain evidence="3 4">S2</strain>
    </source>
</reference>
<dbReference type="EMBL" id="CP051128">
    <property type="protein sequence ID" value="QIZ07815.1"/>
    <property type="molecule type" value="Genomic_DNA"/>
</dbReference>
<organism evidence="3 4">
    <name type="scientific">Priestia megaterium</name>
    <name type="common">Bacillus megaterium</name>
    <dbReference type="NCBI Taxonomy" id="1404"/>
    <lineage>
        <taxon>Bacteria</taxon>
        <taxon>Bacillati</taxon>
        <taxon>Bacillota</taxon>
        <taxon>Bacilli</taxon>
        <taxon>Bacillales</taxon>
        <taxon>Bacillaceae</taxon>
        <taxon>Priestia</taxon>
    </lineage>
</organism>
<sequence>MKRLLSVLLAVTLTLGLIPLTAFAQIDSQDQEFQNFLQEIGMSEDEFLTYLEDIHDFTLADFDSVSELKDYLGPLVDESNLQDLLDRFELTKQELEDLLAENGTSLDEYIFYDDLYFDVYELQYQEELTPITDESLQQLLDAYEFESKEELEKFLNKYDDSIENYENIEDLEAAVAVLVSQEGKDEIINILDKFGLSLDESKKLANYSMNIFEDPNADVEDFYTKLEDIANRLMAFREFDSTDDLSADEIAEILDVWNDMLNLFELKTEFYLTKDGKTTPLSVESLLKMDSTNGADLKINIFSKDGEFLADMVITAEMFGSDFLDETGENLKQTEQIAKEVSKVATKLPEKALKRTVKGGKLPNTASDYLPNALGGLAIAAAGIILFRRMKVKGIQ</sequence>
<proteinExistence type="predicted"/>
<dbReference type="Proteomes" id="UP000501868">
    <property type="component" value="Chromosome"/>
</dbReference>
<dbReference type="InterPro" id="IPR030832">
    <property type="entry name" value="Acidic_LPXTA"/>
</dbReference>
<keyword evidence="1" id="KW-0472">Membrane</keyword>